<dbReference type="GO" id="GO:0016020">
    <property type="term" value="C:membrane"/>
    <property type="evidence" value="ECO:0007669"/>
    <property type="project" value="UniProtKB-SubCell"/>
</dbReference>
<feature type="transmembrane region" description="Helical" evidence="12">
    <location>
        <begin position="85"/>
        <end position="105"/>
    </location>
</feature>
<organism evidence="13 14">
    <name type="scientific">Gordonia jinhuaensis</name>
    <dbReference type="NCBI Taxonomy" id="1517702"/>
    <lineage>
        <taxon>Bacteria</taxon>
        <taxon>Bacillati</taxon>
        <taxon>Actinomycetota</taxon>
        <taxon>Actinomycetes</taxon>
        <taxon>Mycobacteriales</taxon>
        <taxon>Gordoniaceae</taxon>
        <taxon>Gordonia</taxon>
    </lineage>
</organism>
<feature type="transmembrane region" description="Helical" evidence="12">
    <location>
        <begin position="20"/>
        <end position="44"/>
    </location>
</feature>
<evidence type="ECO:0000256" key="11">
    <source>
        <dbReference type="ARBA" id="ARBA00023444"/>
    </source>
</evidence>
<evidence type="ECO:0000256" key="9">
    <source>
        <dbReference type="ARBA" id="ARBA00023136"/>
    </source>
</evidence>
<dbReference type="InterPro" id="IPR003780">
    <property type="entry name" value="COX15/CtaA_fam"/>
</dbReference>
<keyword evidence="9 12" id="KW-0472">Membrane</keyword>
<feature type="transmembrane region" description="Helical" evidence="12">
    <location>
        <begin position="180"/>
        <end position="202"/>
    </location>
</feature>
<evidence type="ECO:0000256" key="2">
    <source>
        <dbReference type="ARBA" id="ARBA00022475"/>
    </source>
</evidence>
<keyword evidence="8" id="KW-0350">Heme biosynthesis</keyword>
<name>A0A916SZJ1_9ACTN</name>
<dbReference type="Proteomes" id="UP000621454">
    <property type="component" value="Unassembled WGS sequence"/>
</dbReference>
<dbReference type="GO" id="GO:0006784">
    <property type="term" value="P:heme A biosynthetic process"/>
    <property type="evidence" value="ECO:0007669"/>
    <property type="project" value="InterPro"/>
</dbReference>
<sequence length="333" mass="35509">MHVISRGFNRLVGVLPLPSLRVQVIIAWLVLISQAGICVTGSIVRVTSSGLGCPTWPQCFPGSFTPTPHEAVPGIHQAVEFGNRMLSLLVVVTAILIVLAVTRAGRRTEVKVYAWLMPASTVVQAVVGGITVKTGLVWWTVSIHMLLSLAMVWLSVMLLEKVREPDDGTYVALVPAPLRWLTALSALAMAGTAIAGTMVTGAGPHAGDQNVDKPVPRLRVEIVTLVHLHADLLIAYLSLLVALGFALWAVHASARIRTRLYVVIVIVIAQAAVGIAQYALHVPSQLVVLHVLGATACVAATAALWVSLRPRLESPHVQGTPSAEQTLREQTLA</sequence>
<reference evidence="13" key="1">
    <citation type="journal article" date="2014" name="Int. J. Syst. Evol. Microbiol.">
        <title>Complete genome sequence of Corynebacterium casei LMG S-19264T (=DSM 44701T), isolated from a smear-ripened cheese.</title>
        <authorList>
            <consortium name="US DOE Joint Genome Institute (JGI-PGF)"/>
            <person name="Walter F."/>
            <person name="Albersmeier A."/>
            <person name="Kalinowski J."/>
            <person name="Ruckert C."/>
        </authorList>
    </citation>
    <scope>NUCLEOTIDE SEQUENCE</scope>
    <source>
        <strain evidence="13">CGMCC 1.12827</strain>
    </source>
</reference>
<dbReference type="PANTHER" id="PTHR35457:SF1">
    <property type="entry name" value="HEME A SYNTHASE"/>
    <property type="match status" value="1"/>
</dbReference>
<reference evidence="13" key="2">
    <citation type="submission" date="2020-09" db="EMBL/GenBank/DDBJ databases">
        <authorList>
            <person name="Sun Q."/>
            <person name="Zhou Y."/>
        </authorList>
    </citation>
    <scope>NUCLEOTIDE SEQUENCE</scope>
    <source>
        <strain evidence="13">CGMCC 1.12827</strain>
    </source>
</reference>
<keyword evidence="5 12" id="KW-1133">Transmembrane helix</keyword>
<gene>
    <name evidence="13" type="ORF">GCM10011489_11340</name>
</gene>
<keyword evidence="6" id="KW-0560">Oxidoreductase</keyword>
<evidence type="ECO:0000313" key="14">
    <source>
        <dbReference type="Proteomes" id="UP000621454"/>
    </source>
</evidence>
<evidence type="ECO:0000256" key="3">
    <source>
        <dbReference type="ARBA" id="ARBA00022692"/>
    </source>
</evidence>
<protein>
    <submittedName>
        <fullName evidence="13">Heme A synthase</fullName>
    </submittedName>
</protein>
<keyword evidence="3 12" id="KW-0812">Transmembrane</keyword>
<feature type="transmembrane region" description="Helical" evidence="12">
    <location>
        <begin position="222"/>
        <end position="248"/>
    </location>
</feature>
<dbReference type="GO" id="GO:0016491">
    <property type="term" value="F:oxidoreductase activity"/>
    <property type="evidence" value="ECO:0007669"/>
    <property type="project" value="UniProtKB-KW"/>
</dbReference>
<dbReference type="AlphaFoldDB" id="A0A916SZJ1"/>
<dbReference type="PANTHER" id="PTHR35457">
    <property type="entry name" value="HEME A SYNTHASE"/>
    <property type="match status" value="1"/>
</dbReference>
<evidence type="ECO:0000256" key="10">
    <source>
        <dbReference type="ARBA" id="ARBA00023157"/>
    </source>
</evidence>
<comment type="pathway">
    <text evidence="11">Porphyrin-containing compound metabolism.</text>
</comment>
<keyword evidence="10" id="KW-1015">Disulfide bond</keyword>
<evidence type="ECO:0000256" key="6">
    <source>
        <dbReference type="ARBA" id="ARBA00023002"/>
    </source>
</evidence>
<comment type="subcellular location">
    <subcellularLocation>
        <location evidence="1">Membrane</location>
        <topology evidence="1">Multi-pass membrane protein</topology>
    </subcellularLocation>
</comment>
<comment type="caution">
    <text evidence="13">The sequence shown here is derived from an EMBL/GenBank/DDBJ whole genome shotgun (WGS) entry which is preliminary data.</text>
</comment>
<feature type="transmembrane region" description="Helical" evidence="12">
    <location>
        <begin position="260"/>
        <end position="280"/>
    </location>
</feature>
<keyword evidence="4" id="KW-0479">Metal-binding</keyword>
<dbReference type="Pfam" id="PF02628">
    <property type="entry name" value="COX15-CtaA"/>
    <property type="match status" value="1"/>
</dbReference>
<feature type="transmembrane region" description="Helical" evidence="12">
    <location>
        <begin position="112"/>
        <end position="130"/>
    </location>
</feature>
<evidence type="ECO:0000256" key="7">
    <source>
        <dbReference type="ARBA" id="ARBA00023004"/>
    </source>
</evidence>
<feature type="transmembrane region" description="Helical" evidence="12">
    <location>
        <begin position="286"/>
        <end position="308"/>
    </location>
</feature>
<evidence type="ECO:0000256" key="4">
    <source>
        <dbReference type="ARBA" id="ARBA00022723"/>
    </source>
</evidence>
<dbReference type="InterPro" id="IPR050450">
    <property type="entry name" value="COX15/CtaA_HemeA_synthase"/>
</dbReference>
<keyword evidence="14" id="KW-1185">Reference proteome</keyword>
<proteinExistence type="predicted"/>
<evidence type="ECO:0000256" key="8">
    <source>
        <dbReference type="ARBA" id="ARBA00023133"/>
    </source>
</evidence>
<accession>A0A916SZJ1</accession>
<evidence type="ECO:0000313" key="13">
    <source>
        <dbReference type="EMBL" id="GGB24844.1"/>
    </source>
</evidence>
<dbReference type="EMBL" id="BMGC01000005">
    <property type="protein sequence ID" value="GGB24844.1"/>
    <property type="molecule type" value="Genomic_DNA"/>
</dbReference>
<feature type="transmembrane region" description="Helical" evidence="12">
    <location>
        <begin position="136"/>
        <end position="159"/>
    </location>
</feature>
<dbReference type="GO" id="GO:0046872">
    <property type="term" value="F:metal ion binding"/>
    <property type="evidence" value="ECO:0007669"/>
    <property type="project" value="UniProtKB-KW"/>
</dbReference>
<evidence type="ECO:0000256" key="12">
    <source>
        <dbReference type="SAM" id="Phobius"/>
    </source>
</evidence>
<keyword evidence="2" id="KW-1003">Cell membrane</keyword>
<keyword evidence="7" id="KW-0408">Iron</keyword>
<evidence type="ECO:0000256" key="5">
    <source>
        <dbReference type="ARBA" id="ARBA00022989"/>
    </source>
</evidence>
<evidence type="ECO:0000256" key="1">
    <source>
        <dbReference type="ARBA" id="ARBA00004141"/>
    </source>
</evidence>